<dbReference type="PROSITE" id="PS51387">
    <property type="entry name" value="FAD_PCMH"/>
    <property type="match status" value="1"/>
</dbReference>
<dbReference type="InterPro" id="IPR016166">
    <property type="entry name" value="FAD-bd_PCMH"/>
</dbReference>
<dbReference type="InterPro" id="IPR036010">
    <property type="entry name" value="2Fe-2S_ferredoxin-like_sf"/>
</dbReference>
<keyword evidence="2" id="KW-0479">Metal-binding</keyword>
<keyword evidence="3" id="KW-0274">FAD</keyword>
<evidence type="ECO:0000256" key="3">
    <source>
        <dbReference type="ARBA" id="ARBA00022827"/>
    </source>
</evidence>
<dbReference type="Pfam" id="PF01799">
    <property type="entry name" value="Fer2_2"/>
    <property type="match status" value="1"/>
</dbReference>
<dbReference type="InterPro" id="IPR012675">
    <property type="entry name" value="Beta-grasp_dom_sf"/>
</dbReference>
<evidence type="ECO:0000256" key="5">
    <source>
        <dbReference type="ARBA" id="ARBA00023004"/>
    </source>
</evidence>
<name>A0A512B7P9_9BACT</name>
<sequence length="443" mass="48322">MGTKIGCREGDCGACTVLVGDLENGELQYRSFTSCLTPLGNIHGKHVVTVEGINMDDLNPIQQCMADASATQCGFCTPGFVMSLAGFCLSDQDANQQNAVAAIDGNICRCTGYKSIERAAGKITELMQQKGNQEAVEFVTANNILPGYFASIKERLQKLSLALNGELNQPASTAQFAGGGTDLYVQKPEELKEANVRFLYNKDVLKGIRKTGNKCFVGPSATVTDLQGSEVMRQYFPNFNKQVKLISSTPIRNMATIAGNFINASPIGDFTIFFLALNATLVLSDGNKTRELPLHKLYKGYKTLDKRPEEFIEQIWFELPGKNTFFNFEKVSKRTHLDIASVNTAIQLTVVDGTITEAHLSAGGVGPIPKLLEQTSEFLRGRAVTEEVINDAIDIAQSEISPISDARGTSGYKRLLLGQLIKAHFIALFPHLQVKKLLLSHSS</sequence>
<reference evidence="8 9" key="1">
    <citation type="submission" date="2019-07" db="EMBL/GenBank/DDBJ databases">
        <title>Whole genome shotgun sequence of Segetibacter aerophilus NBRC 106135.</title>
        <authorList>
            <person name="Hosoyama A."/>
            <person name="Uohara A."/>
            <person name="Ohji S."/>
            <person name="Ichikawa N."/>
        </authorList>
    </citation>
    <scope>NUCLEOTIDE SEQUENCE [LARGE SCALE GENOMIC DNA]</scope>
    <source>
        <strain evidence="8 9">NBRC 106135</strain>
    </source>
</reference>
<dbReference type="Gene3D" id="1.10.150.120">
    <property type="entry name" value="[2Fe-2S]-binding domain"/>
    <property type="match status" value="1"/>
</dbReference>
<dbReference type="SUPFAM" id="SSF56176">
    <property type="entry name" value="FAD-binding/transporter-associated domain-like"/>
    <property type="match status" value="1"/>
</dbReference>
<organism evidence="8 9">
    <name type="scientific">Segetibacter aerophilus</name>
    <dbReference type="NCBI Taxonomy" id="670293"/>
    <lineage>
        <taxon>Bacteria</taxon>
        <taxon>Pseudomonadati</taxon>
        <taxon>Bacteroidota</taxon>
        <taxon>Chitinophagia</taxon>
        <taxon>Chitinophagales</taxon>
        <taxon>Chitinophagaceae</taxon>
        <taxon>Segetibacter</taxon>
    </lineage>
</organism>
<dbReference type="PROSITE" id="PS00197">
    <property type="entry name" value="2FE2S_FER_1"/>
    <property type="match status" value="1"/>
</dbReference>
<dbReference type="Pfam" id="PF00941">
    <property type="entry name" value="FAD_binding_5"/>
    <property type="match status" value="1"/>
</dbReference>
<dbReference type="InterPro" id="IPR036318">
    <property type="entry name" value="FAD-bd_PCMH-like_sf"/>
</dbReference>
<dbReference type="CDD" id="cd00207">
    <property type="entry name" value="fer2"/>
    <property type="match status" value="1"/>
</dbReference>
<dbReference type="SUPFAM" id="SSF55447">
    <property type="entry name" value="CO dehydrogenase flavoprotein C-terminal domain-like"/>
    <property type="match status" value="1"/>
</dbReference>
<dbReference type="Gene3D" id="3.30.390.50">
    <property type="entry name" value="CO dehydrogenase flavoprotein, C-terminal domain"/>
    <property type="match status" value="1"/>
</dbReference>
<dbReference type="PANTHER" id="PTHR45444:SF3">
    <property type="entry name" value="XANTHINE DEHYDROGENASE"/>
    <property type="match status" value="1"/>
</dbReference>
<evidence type="ECO:0000313" key="8">
    <source>
        <dbReference type="EMBL" id="GEO07984.1"/>
    </source>
</evidence>
<keyword evidence="4" id="KW-0560">Oxidoreductase</keyword>
<dbReference type="InterPro" id="IPR016169">
    <property type="entry name" value="FAD-bd_PCMH_sub2"/>
</dbReference>
<dbReference type="GO" id="GO:0071949">
    <property type="term" value="F:FAD binding"/>
    <property type="evidence" value="ECO:0007669"/>
    <property type="project" value="InterPro"/>
</dbReference>
<dbReference type="InterPro" id="IPR002888">
    <property type="entry name" value="2Fe-2S-bd"/>
</dbReference>
<keyword evidence="5" id="KW-0408">Iron</keyword>
<evidence type="ECO:0000259" key="6">
    <source>
        <dbReference type="PROSITE" id="PS51085"/>
    </source>
</evidence>
<evidence type="ECO:0000259" key="7">
    <source>
        <dbReference type="PROSITE" id="PS51387"/>
    </source>
</evidence>
<dbReference type="InterPro" id="IPR016208">
    <property type="entry name" value="Ald_Oxase/xanthine_DH-like"/>
</dbReference>
<evidence type="ECO:0000256" key="2">
    <source>
        <dbReference type="ARBA" id="ARBA00022723"/>
    </source>
</evidence>
<dbReference type="InterPro" id="IPR036683">
    <property type="entry name" value="CO_DH_flav_C_dom_sf"/>
</dbReference>
<dbReference type="SUPFAM" id="SSF47741">
    <property type="entry name" value="CO dehydrogenase ISP C-domain like"/>
    <property type="match status" value="1"/>
</dbReference>
<dbReference type="Gene3D" id="3.10.20.30">
    <property type="match status" value="1"/>
</dbReference>
<dbReference type="EMBL" id="BJYT01000001">
    <property type="protein sequence ID" value="GEO07984.1"/>
    <property type="molecule type" value="Genomic_DNA"/>
</dbReference>
<evidence type="ECO:0000256" key="1">
    <source>
        <dbReference type="ARBA" id="ARBA00022630"/>
    </source>
</evidence>
<feature type="domain" description="2Fe-2S ferredoxin-type" evidence="6">
    <location>
        <begin position="1"/>
        <end position="53"/>
    </location>
</feature>
<keyword evidence="9" id="KW-1185">Reference proteome</keyword>
<dbReference type="InterPro" id="IPR006058">
    <property type="entry name" value="2Fe2S_fd_BS"/>
</dbReference>
<proteinExistence type="predicted"/>
<dbReference type="Gene3D" id="3.30.465.10">
    <property type="match status" value="1"/>
</dbReference>
<keyword evidence="1" id="KW-0285">Flavoprotein</keyword>
<evidence type="ECO:0000256" key="4">
    <source>
        <dbReference type="ARBA" id="ARBA00023002"/>
    </source>
</evidence>
<accession>A0A512B7P9</accession>
<dbReference type="Pfam" id="PF03450">
    <property type="entry name" value="CO_deh_flav_C"/>
    <property type="match status" value="1"/>
</dbReference>
<dbReference type="Proteomes" id="UP000321513">
    <property type="component" value="Unassembled WGS sequence"/>
</dbReference>
<dbReference type="InterPro" id="IPR001041">
    <property type="entry name" value="2Fe-2S_ferredoxin-type"/>
</dbReference>
<dbReference type="SUPFAM" id="SSF54292">
    <property type="entry name" value="2Fe-2S ferredoxin-like"/>
    <property type="match status" value="1"/>
</dbReference>
<dbReference type="SMART" id="SM01092">
    <property type="entry name" value="CO_deh_flav_C"/>
    <property type="match status" value="1"/>
</dbReference>
<dbReference type="GO" id="GO:0016491">
    <property type="term" value="F:oxidoreductase activity"/>
    <property type="evidence" value="ECO:0007669"/>
    <property type="project" value="UniProtKB-KW"/>
</dbReference>
<dbReference type="InterPro" id="IPR005107">
    <property type="entry name" value="CO_DH_flav_C"/>
</dbReference>
<dbReference type="InterPro" id="IPR036884">
    <property type="entry name" value="2Fe-2S-bd_dom_sf"/>
</dbReference>
<protein>
    <submittedName>
        <fullName evidence="8">Xanthine dehydrogenase small subunit</fullName>
    </submittedName>
</protein>
<feature type="domain" description="FAD-binding PCMH-type" evidence="7">
    <location>
        <begin position="137"/>
        <end position="322"/>
    </location>
</feature>
<dbReference type="AlphaFoldDB" id="A0A512B7P9"/>
<dbReference type="PANTHER" id="PTHR45444">
    <property type="entry name" value="XANTHINE DEHYDROGENASE"/>
    <property type="match status" value="1"/>
</dbReference>
<dbReference type="InterPro" id="IPR002346">
    <property type="entry name" value="Mopterin_DH_FAD-bd"/>
</dbReference>
<dbReference type="PROSITE" id="PS51085">
    <property type="entry name" value="2FE2S_FER_2"/>
    <property type="match status" value="1"/>
</dbReference>
<dbReference type="GO" id="GO:0005506">
    <property type="term" value="F:iron ion binding"/>
    <property type="evidence" value="ECO:0007669"/>
    <property type="project" value="InterPro"/>
</dbReference>
<comment type="caution">
    <text evidence="8">The sequence shown here is derived from an EMBL/GenBank/DDBJ whole genome shotgun (WGS) entry which is preliminary data.</text>
</comment>
<evidence type="ECO:0000313" key="9">
    <source>
        <dbReference type="Proteomes" id="UP000321513"/>
    </source>
</evidence>
<gene>
    <name evidence="8" type="ORF">SAE01_04800</name>
</gene>
<dbReference type="GO" id="GO:0051537">
    <property type="term" value="F:2 iron, 2 sulfur cluster binding"/>
    <property type="evidence" value="ECO:0007669"/>
    <property type="project" value="InterPro"/>
</dbReference>